<reference evidence="4 5" key="1">
    <citation type="journal article" date="2017" name="Front. Cell. Infect. Microbiol.">
        <title>Whole Genome Sequence and Phylogenetic Analysis Show Helicobacter pylori Strains from Latin America Have Followed a Unique Evolution Pathway.</title>
        <authorList>
            <person name="Munoz-Ramirez Z.Y."/>
            <person name="Mendez-Tenorio A."/>
            <person name="Kato I."/>
            <person name="Bravo M.M."/>
            <person name="Rizzato C."/>
            <person name="Thorell K."/>
            <person name="Torres R.C."/>
            <person name="Aviles-Jimenez F."/>
            <person name="Camorlinga M."/>
            <person name="Canzian F."/>
            <person name="Torres J."/>
        </authorList>
    </citation>
    <scope>NUCLEOTIDE SEQUENCE [LARGE SCALE GENOMIC DNA]</scope>
    <source>
        <strain evidence="4 5">CM22347</strain>
    </source>
</reference>
<dbReference type="EMBL" id="MUPM01000067">
    <property type="protein sequence ID" value="OOQ35702.1"/>
    <property type="molecule type" value="Genomic_DNA"/>
</dbReference>
<dbReference type="SUPFAM" id="SSF53067">
    <property type="entry name" value="Actin-like ATPase domain"/>
    <property type="match status" value="1"/>
</dbReference>
<dbReference type="GO" id="GO:0005536">
    <property type="term" value="F:D-glucose binding"/>
    <property type="evidence" value="ECO:0007669"/>
    <property type="project" value="InterPro"/>
</dbReference>
<keyword evidence="2 4" id="KW-0418">Kinase</keyword>
<proteinExistence type="inferred from homology"/>
<evidence type="ECO:0000256" key="3">
    <source>
        <dbReference type="RuleBase" id="RU004046"/>
    </source>
</evidence>
<dbReference type="InterPro" id="IPR050201">
    <property type="entry name" value="Bacterial_glucokinase"/>
</dbReference>
<name>A0A4Y4X896_HELPX</name>
<sequence>SKRKGLEKVAKLSKAELTPQIISERALNGDYPICRLTLDTFCSMLGTLAADVALTLGARGGVYLCGGIIPR</sequence>
<accession>A0A4Y4X896</accession>
<comment type="caution">
    <text evidence="4">The sequence shown here is derived from an EMBL/GenBank/DDBJ whole genome shotgun (WGS) entry which is preliminary data.</text>
</comment>
<protein>
    <submittedName>
        <fullName evidence="4">Glucokinase</fullName>
    </submittedName>
</protein>
<evidence type="ECO:0000256" key="1">
    <source>
        <dbReference type="ARBA" id="ARBA00022679"/>
    </source>
</evidence>
<dbReference type="GO" id="GO:0004340">
    <property type="term" value="F:glucokinase activity"/>
    <property type="evidence" value="ECO:0007669"/>
    <property type="project" value="InterPro"/>
</dbReference>
<gene>
    <name evidence="4" type="ORF">B0X69_00740</name>
</gene>
<evidence type="ECO:0000256" key="2">
    <source>
        <dbReference type="ARBA" id="ARBA00022777"/>
    </source>
</evidence>
<dbReference type="PANTHER" id="PTHR47690">
    <property type="entry name" value="GLUCOKINASE"/>
    <property type="match status" value="1"/>
</dbReference>
<evidence type="ECO:0000313" key="4">
    <source>
        <dbReference type="EMBL" id="OOQ35702.1"/>
    </source>
</evidence>
<dbReference type="Pfam" id="PF02685">
    <property type="entry name" value="Glucokinase"/>
    <property type="match status" value="1"/>
</dbReference>
<feature type="non-terminal residue" evidence="4">
    <location>
        <position position="1"/>
    </location>
</feature>
<dbReference type="GO" id="GO:0006096">
    <property type="term" value="P:glycolytic process"/>
    <property type="evidence" value="ECO:0007669"/>
    <property type="project" value="InterPro"/>
</dbReference>
<dbReference type="Gene3D" id="3.40.367.20">
    <property type="match status" value="1"/>
</dbReference>
<dbReference type="GO" id="GO:0005524">
    <property type="term" value="F:ATP binding"/>
    <property type="evidence" value="ECO:0007669"/>
    <property type="project" value="InterPro"/>
</dbReference>
<dbReference type="InterPro" id="IPR003836">
    <property type="entry name" value="Glucokinase"/>
</dbReference>
<dbReference type="AlphaFoldDB" id="A0A4Y4X896"/>
<dbReference type="RefSeq" id="WP_198933848.1">
    <property type="nucleotide sequence ID" value="NZ_MUPM01000067.1"/>
</dbReference>
<dbReference type="PANTHER" id="PTHR47690:SF1">
    <property type="entry name" value="GLUCOKINASE"/>
    <property type="match status" value="1"/>
</dbReference>
<evidence type="ECO:0000313" key="5">
    <source>
        <dbReference type="Proteomes" id="UP000319468"/>
    </source>
</evidence>
<dbReference type="InterPro" id="IPR043129">
    <property type="entry name" value="ATPase_NBD"/>
</dbReference>
<comment type="similarity">
    <text evidence="3">Belongs to the bacterial glucokinase family.</text>
</comment>
<organism evidence="4 5">
    <name type="scientific">Helicobacter pylori</name>
    <name type="common">Campylobacter pylori</name>
    <dbReference type="NCBI Taxonomy" id="210"/>
    <lineage>
        <taxon>Bacteria</taxon>
        <taxon>Pseudomonadati</taxon>
        <taxon>Campylobacterota</taxon>
        <taxon>Epsilonproteobacteria</taxon>
        <taxon>Campylobacterales</taxon>
        <taxon>Helicobacteraceae</taxon>
        <taxon>Helicobacter</taxon>
    </lineage>
</organism>
<dbReference type="GO" id="GO:0005829">
    <property type="term" value="C:cytosol"/>
    <property type="evidence" value="ECO:0007669"/>
    <property type="project" value="TreeGrafter"/>
</dbReference>
<dbReference type="Proteomes" id="UP000319468">
    <property type="component" value="Unassembled WGS sequence"/>
</dbReference>
<feature type="non-terminal residue" evidence="4">
    <location>
        <position position="71"/>
    </location>
</feature>
<keyword evidence="1" id="KW-0808">Transferase</keyword>